<gene>
    <name evidence="2" type="ORF">KEM10_07535</name>
</gene>
<evidence type="ECO:0000313" key="2">
    <source>
        <dbReference type="EMBL" id="MBS2098129.1"/>
    </source>
</evidence>
<evidence type="ECO:0008006" key="4">
    <source>
        <dbReference type="Google" id="ProtNLM"/>
    </source>
</evidence>
<accession>A0ABS5JT88</accession>
<feature type="chain" id="PRO_5046898030" description="Secretion system C-terminal sorting domain-containing protein" evidence="1">
    <location>
        <begin position="32"/>
        <end position="5234"/>
    </location>
</feature>
<protein>
    <recommendedName>
        <fullName evidence="4">Secretion system C-terminal sorting domain-containing protein</fullName>
    </recommendedName>
</protein>
<keyword evidence="3" id="KW-1185">Reference proteome</keyword>
<evidence type="ECO:0000313" key="3">
    <source>
        <dbReference type="Proteomes" id="UP000708576"/>
    </source>
</evidence>
<dbReference type="EMBL" id="JAGUCO010000003">
    <property type="protein sequence ID" value="MBS2098129.1"/>
    <property type="molecule type" value="Genomic_DNA"/>
</dbReference>
<reference evidence="2 3" key="1">
    <citation type="journal article" date="2015" name="Int. J. Syst. Evol. Microbiol.">
        <title>Carboxylicivirga linearis sp. nov., isolated from a sea cucumber culture pond.</title>
        <authorList>
            <person name="Wang F.Q."/>
            <person name="Zhou Y.X."/>
            <person name="Lin X.Z."/>
            <person name="Chen G.J."/>
            <person name="Du Z.J."/>
        </authorList>
    </citation>
    <scope>NUCLEOTIDE SEQUENCE [LARGE SCALE GENOMIC DNA]</scope>
    <source>
        <strain evidence="2 3">FB218</strain>
    </source>
</reference>
<name>A0ABS5JT88_9BACT</name>
<dbReference type="Proteomes" id="UP000708576">
    <property type="component" value="Unassembled WGS sequence"/>
</dbReference>
<keyword evidence="1" id="KW-0732">Signal</keyword>
<comment type="caution">
    <text evidence="2">The sequence shown here is derived from an EMBL/GenBank/DDBJ whole genome shotgun (WGS) entry which is preliminary data.</text>
</comment>
<dbReference type="RefSeq" id="WP_212215366.1">
    <property type="nucleotide sequence ID" value="NZ_JAGUCO010000003.1"/>
</dbReference>
<sequence length="5234" mass="554985">MKKNHLQFQTSYSLKSVFIVLAAFFVINASAQTDGDFRTSATGVFNWSDAANWEVYNTGAWGIASEYPGESLGTGDVQINDGAQVALDVSPANPIGSLTFADGTLISTTLSFSSGAALEISGSVVFQSPAADAGDQFLNIGDGSIICSEIIMADPGDNLFDTEITLSTGTLTVSGNITMTNGNRNAIRYTDAGFLNVGGDVAGGTFTRGTSTVNYNGVGDQIVRNFMYHNLTVSNGGTKTLNGNTNIYGLLTLGAILDIENRQLYFSNTASVAPETSYSSSAMINISNNGYIRRDGNESSDYEMTYPIGIGSDYTPMILTSVSGSDVSGRLYVRVYNTRHSLTVGSDNVLTRYWAITTSGLTLTSLDGSFNYADNDVLAPITESNLTTVGHFDGATWLQNESTTGYDHATNQISFSNIAQLEGEWTLGEASGCFDGLPTGTFTITDGSWNNTATWNTGIVPGQGGNEDVTVFHNVGDLNIGFTVNSLTVEETGQLDFDDDDVTINNDFVIKGSVNDDNSGGTVNVLGNLLIESTGSFNFQRCNLNVTGLTTVDGTVTDTDGNGTCTFNGVFTVSAGGTYTSNQNDFDFVGGIHNEGSFTNSSSFTVNQDLLITGSSEVQFTNDIYIADNVTLTNENTGGLSVIDQLDGLGANSILVNKALINHGDTYRIPMVTGQIDCGSFPNTFNYSRDGRQYINPTTYYNLIVSNNNDKELQGETTVLNDLTTSGTADFECQNHNLNIGGAILHTSSGLFDTGTNTVTYNGTSDQIINSSIAYDGNLAVDGSGIKSLNGTTSISSDINILGATLNVNGQTLTPGGNVTVSNGATLDINDNSTLELGDAAVLTNNGILKVVGTSGNRATITTSGSGGYIINQNDAAAEFHALYGVVDASGGITIADGTVDVTNNFSYTTFSNGTGSEYLNVTGLDPVGGLTSVQSAVFESGPTYNVTRTSGTETITFNQATGDLAGENFDNDNGNPGTLIEWTDPTSVFYSTGDVSAGITTSWARNQDGSGGNPSSVTDGSVTLIVQDGHTVTLDSNGDIDVKKLIVGEGGSAAYFNIGADATVQTLTIQELLEVKAQGELNVGSNASHILNLYGNLINNGTVDLQQSYTSVVNTHLYGNMEITGSAIPVFNDVVIEAGCNALTRVSIDVNRHVYLQSGAVFDDGGQDHTVEFNWINNGGTYNATGSLNFDGGTSVVASTGNSTTFNIVQFTGGGLTSVLESINVNGDFSVSNNTRLSVGDIIVTVNGDFDIESGSEYIQNANSTNFEGASAQTINFSGSTAFDDVTFSNGGANAKTINGSLNALGDVTINNGATVDGAGTHTISGDLRLDGTCNFSGSITMNGTNVYIESSNVTPATSTLGTAELIIDGRIFLRHTSGGVFNLNVQNNVTVQNNYLVLNDNTSLTGQIGNTLTLSPSTSLYVRGSDNFPGGFGTFDFDPTAWVRYDASIDQTVRGGFSYGNLQLRYNNSKTVDGSVTITGILNLSNEVTFNLGAFDHTFSGTDIQNGNSTMTGTGSFTIGGYDGDQYIRSTGTGYYALGDLILDQSGATQTRTQTFYSGVDVRLSGDLTITNTGGNQSIGHVVNLNDNNITGPAGTLSLGAYCELRTTNTDFGTNVISSFATSSANVNSSIYYSLNGAQQIASGITYGNLDLGGGDKTADGDLTVLGDFSQRSGTPVFYDAGGTHTISGDWNMASVNYYTSTSATGTIVFDGVDQDIDGYNFNNITVSNTGSANVIRSMYVFGNLTVDDGSVVDMADMNLNIGGNIQAIGAGVFSQTDGTTTFDGTGAQQIVLNATSQIGHLTIDKVLASAEVVSVLDELHISGNTNINANAGILDISGQNVYFGDNLYVRQNVDGSDNPVTNFVAANSTAYFNGSAAQSIRNFNENDLTFYNIIFSGADKTFEYSNPDVDHPASTNAIIENNFTISGATVNGYTFDFYVQGNWTNTGTFQHGNNRTVYFNGSADQTISASSFGSVKFEGSQNKILDGNITVSYDLTIDGTANLDANGNNITVGHDWDNQYSGTYTPNGGKVIFNSSYNSNIYTGTTTGSIAGKDFYAVDFNKSGRMDLQGDLVVATNLNINSDQIDTNTFDVYVGGNFVNKGTYNANNSASTLTLNGSGGTYIFDPNGTTFRELVINAPGSTYEQGSDFGIQSVDMSLTAGTLNVNENQIQVNNYGRAININGGTLNVNAGSTIQFTDDQYLNMTSGALLLIGETGKPVTLENTHTTANRLGNIVITGGTLHANYYRIQKGTLSILGTATIDVTNNLSNGTFTNGYSSDPYIYLATDFSDFAINDVIFNAGAQYNVSRPTGTKGVLTIQDASGGLAGEIYENDPDSNVDWTFPSGFFWDGGGDGTSWNDAINWDGNTVPGINNIVYLNHDQLAAAYDVVIQSGDATCRRLNIETQGGNPISVTVGSSRILTVQQHVSIATNTTLSQQDNTALINVGQNWTNLGTFNHGSSTVTFNATGGNYIIATGGTGAGKDFYNVTINSPSTEYTVDAPMSVLNDLTLTDGTFDLVSPNNDLNVGGNWYLDQANGAVFVPSTADVTFDGNNQSITNGTFYNVIIGGSGTKTFNSNIAIDNDILLNAGATLDAIENNVYVRGDWTNDGGTFTQTGFGNVIFDRTGGGQQIENGSGSTTFNNLIFSNSSSKSFNKDVDINGDVLINNGSGIVYFRTYTLNGLGTSNTFTNNATFQLEGTSNFPTGFETLDIASAGEVRYYSDGPQDIYSTEYYNLRMRSLSDGISSVKTALGDLIINGWLAIDGNLREAVLDMSVNDANITLTGNLSVTANSGITWGIGDATLTHVGGDWAIDADISSFNNLILAGTGDKNLRGSLTITGDLIVRSNVDLELYNSNDRTQFQLLTGTTTGSFTMETGARTLDSRPSLADDPVNGGPAIPEGFGTYDFNENSTYFLYSPNGVSQTLYTDNGIDYGNLYFRGTKDVTSDGVADLDVDGDWDIESSTYYDGGRDSYIAGSDIYLTDYVFSDNTRAVVLNGLRDQTIRDDIDNSLDVAQIVFSGTGTKTLGDGNDVVNIDGDLSIDGGVTVETARNITFNGSNWTNNGIYTQTGGALTFNGASDQTINPGAVNASNYFNNVIFDNASAKTFVTNGADINGDLTINAGTVDLGALEHYIYDEVTNILGGTLISANADIILDGGTQVINTPNFEVNNITCGAVGTPTKYLVSDWTINGDLVIDADARLNTRYSSIDYDIYIKGNWTNNGTFIDNASRVTFNGSLLFTDITSGGDDFYNVTFAPSSGVTYRLLSTDTRFANTVTIGSNANLNLNSQTLYLGRNYAAERTHTVNGTLTVNENARLIVNNYPSQSTLNIESGGTLNVIGSDNSNVATLTSENSDNRDKTQINVLSGANLGARYYVMEYLADAGINMELGSVLDAVNNLSDGTWLGMRDVAGARYLVLEANYSGGTISNVAFNYSAGVPVQGRHYNVQRINATVGNPVTFDNVTGSIGSYRFEEDDQTPSDVAGKLRWPAITETYWTGAVDVDWHKDGNWDNGVPTSSIDAIIPDVSSTTGNNPFVLSADAVCKSLIITDGRLRIENDYDLTANADVSISDGLLYINSSGSIINAGGDWLIDTNGNFTHGGGTVNFTSGTGSASISPGGSAFNNVTFNNGLTVFDISASSLLVDGNFTIQSGTVSPSTNNYVYTFNGDYSINGGTFSTSSASNGTIVLNADGDQLVTNAIFDNLRVAGTGNKLFNGSVVIKGSTEVFSNLSAQSGSDISFEGDVTIDASATFIDGDEHHIFTGTNWYGDGSYSGNGTITFANTSANQNLYGASFNNLVVSCTGRNFTLYGDVNISGDLTFETGINRADLQIYTFTGDGTGDFVVESGVSTYVYGNDNFPKSFAAYTMDPTSNTYYAGSSDQNIDGVQYGHLRLNNANTKTLTGDAVIQGNLYVYDATIDVSTNNYSITIGGNWYNNSGTPGQFICRNGEVIFNGSSNQGIYFGGSSTNVFYDLTINASADVMAYNNTSNDFIVQNDLTASSGIFDAEGRTIYVGGDLVASGSGSFRTSGTYYLNQPSGMANIGMNGSTIYNLTINSGATYTVLDEVNLNGSFNLLSGVFDGAGNTVNLGNGNVDVINIDGTYIVGPGGVLGLGNGSSLNVHSGGRIEVVGNSSSLAKVSNNTSGGRYSCTIEGEIAAEYYLFEYMANTGVYLTPTSTIDAIYHFSNGTFSNGSNTGQMLRVENTQNFTDLGGNRIENVSFPQNPGGSAINVAKYSAGSGNLEFYNSTGVFAGEAYENDPNNLIDWTGPVQLTWNGSVSTDWNTANNWTPSSGSPIVPTSANNVIIANATNQPILTIAGQQTGNLTINSGSEIRINTPEDLGAIDLDIDGDIQIDGTLRTISEADYITVGGNWVRESSGVVLLNGNVTFDGTGGAKIINNRGTDFYSLTIGGTTQYQLASNTAVKNDVVINSGATFDLSSSNYTLTVKGNWANNGTLLAQQRKVVFAATSGTKNIYGGTSAFYDVDINASGVIYTLTSDITINEELNILDGELDLGANKLTIGDGSGTDEINIYGTLYVNEGATLDMADQSSLIVNSGGLIELLGTDSGNRATLTSSTGGRYSFDVTSGASIKARYYQVDYTDADGLYMHPGANIDAVDNLSDGIFSNGYPSSGSYMTLLHEMGADETLRNLVFNAGPAYNVQRTAGTTIFHFEDASGDLGNYLYEKDEEATPSPSSGLLRWPFVQLYTWEGDVNNDWFEADNWFNSQLPVPTSDVTISASAPTQPIVSNSTLVQMNDLTIESGASLIVQEGSQVTVDGDMITNGGLTILNTADSPASFINNGSQTNDITVSWIYPSRRYWYIGHCISLPNISAYDALVSAGNAYFLYNYNGSWNDITGVGDGFSDPLQGYSFIVRDEGSTVSHTGILNVGDYSTNLISGWQLIANPYSSYYHLPTENVATGDFRNTTGSVYVRTGTDSENRSLATFNTLNGIFTPETFDGIVAPMQSFWVKRSNAGDVYMKQANRIHDPSKSPLKSKASTSSNNLLRITLDNGIATDEAVVALRSFGSFSYSKNDSEQRMESNNKVPYIYSMKDNNMAVINVLPETVEGNTVELGFTLPEIGDNSLKVSGLDNFDSNIAVYLEDMLTGDFIDLRSQNRYNFTTAEVNNNSRFVLHFKANQATNVENIKNINLFKVYGYKQNAIVEIDESILGEAMSYGEIRVYSMQGDQIHSTSFEGLKTTVELPDVHAVYIIELNVGKYRFNKKIVKTAL</sequence>
<feature type="signal peptide" evidence="1">
    <location>
        <begin position="1"/>
        <end position="31"/>
    </location>
</feature>
<organism evidence="2 3">
    <name type="scientific">Carboxylicivirga linearis</name>
    <dbReference type="NCBI Taxonomy" id="1628157"/>
    <lineage>
        <taxon>Bacteria</taxon>
        <taxon>Pseudomonadati</taxon>
        <taxon>Bacteroidota</taxon>
        <taxon>Bacteroidia</taxon>
        <taxon>Marinilabiliales</taxon>
        <taxon>Marinilabiliaceae</taxon>
        <taxon>Carboxylicivirga</taxon>
    </lineage>
</organism>
<proteinExistence type="predicted"/>
<evidence type="ECO:0000256" key="1">
    <source>
        <dbReference type="SAM" id="SignalP"/>
    </source>
</evidence>